<organism evidence="2 3">
    <name type="scientific">Cellulomonas oligotrophica</name>
    <dbReference type="NCBI Taxonomy" id="931536"/>
    <lineage>
        <taxon>Bacteria</taxon>
        <taxon>Bacillati</taxon>
        <taxon>Actinomycetota</taxon>
        <taxon>Actinomycetes</taxon>
        <taxon>Micrococcales</taxon>
        <taxon>Cellulomonadaceae</taxon>
        <taxon>Cellulomonas</taxon>
    </lineage>
</organism>
<dbReference type="PANTHER" id="PTHR43431:SF7">
    <property type="entry name" value="OXIDOREDUCTASE, SHORT CHAIN DEHYDROGENASE_REDUCTASE FAMILY (AFU_ORTHOLOGUE AFUA_5G14000)"/>
    <property type="match status" value="1"/>
</dbReference>
<dbReference type="InterPro" id="IPR036291">
    <property type="entry name" value="NAD(P)-bd_dom_sf"/>
</dbReference>
<name>A0A7Y9JZ32_9CELL</name>
<dbReference type="Proteomes" id="UP000618382">
    <property type="component" value="Unassembled WGS sequence"/>
</dbReference>
<evidence type="ECO:0000313" key="1">
    <source>
        <dbReference type="EMBL" id="GIG31234.1"/>
    </source>
</evidence>
<protein>
    <submittedName>
        <fullName evidence="2">NADP-dependent 3-hydroxy acid dehydrogenase YdfG</fullName>
    </submittedName>
    <submittedName>
        <fullName evidence="1">Short-chain dehydrogenase</fullName>
    </submittedName>
</protein>
<proteinExistence type="predicted"/>
<keyword evidence="4" id="KW-1185">Reference proteome</keyword>
<dbReference type="EMBL" id="BONN01000001">
    <property type="protein sequence ID" value="GIG31234.1"/>
    <property type="molecule type" value="Genomic_DNA"/>
</dbReference>
<dbReference type="SUPFAM" id="SSF51735">
    <property type="entry name" value="NAD(P)-binding Rossmann-fold domains"/>
    <property type="match status" value="1"/>
</dbReference>
<accession>A0A7Y9JZ32</accession>
<dbReference type="EMBL" id="JACCBK010000001">
    <property type="protein sequence ID" value="NYD85760.1"/>
    <property type="molecule type" value="Genomic_DNA"/>
</dbReference>
<evidence type="ECO:0000313" key="3">
    <source>
        <dbReference type="Proteomes" id="UP000577956"/>
    </source>
</evidence>
<reference evidence="1 4" key="2">
    <citation type="submission" date="2021-01" db="EMBL/GenBank/DDBJ databases">
        <title>Whole genome shotgun sequence of Cellulomonas oligotrophica NBRC 109435.</title>
        <authorList>
            <person name="Komaki H."/>
            <person name="Tamura T."/>
        </authorList>
    </citation>
    <scope>NUCLEOTIDE SEQUENCE [LARGE SCALE GENOMIC DNA]</scope>
    <source>
        <strain evidence="1 4">NBRC 109435</strain>
    </source>
</reference>
<gene>
    <name evidence="2" type="ORF">BKA21_001309</name>
    <name evidence="1" type="ORF">Col01nite_03930</name>
</gene>
<reference evidence="2 3" key="1">
    <citation type="submission" date="2020-07" db="EMBL/GenBank/DDBJ databases">
        <title>Sequencing the genomes of 1000 actinobacteria strains.</title>
        <authorList>
            <person name="Klenk H.-P."/>
        </authorList>
    </citation>
    <scope>NUCLEOTIDE SEQUENCE [LARGE SCALE GENOMIC DNA]</scope>
    <source>
        <strain evidence="2 3">DSM 24482</strain>
    </source>
</reference>
<sequence length="226" mass="23300">MPTIAIVGAGPGLGLAIARRFGAEGFSVALVARNAAKLDALVADLAADGITAAGFPADVLDRPALRRALTAAKERFGGIDVLEYSPADASAGPLAPVDVRDATPENVQPQVEYYLYGAMAATEVVLPELQAAGAGTLIFTTGAGSLYPVAQYGNVTAGAAALRNWALNLGAALDGTGIHVAHVAIALMIGEEAVVPGLDFLPPREIAPLYWDLHRTRGTHELVVRK</sequence>
<dbReference type="Pfam" id="PF00106">
    <property type="entry name" value="adh_short"/>
    <property type="match status" value="1"/>
</dbReference>
<dbReference type="InterPro" id="IPR002347">
    <property type="entry name" value="SDR_fam"/>
</dbReference>
<dbReference type="Gene3D" id="3.40.50.720">
    <property type="entry name" value="NAD(P)-binding Rossmann-like Domain"/>
    <property type="match status" value="1"/>
</dbReference>
<dbReference type="Proteomes" id="UP000577956">
    <property type="component" value="Unassembled WGS sequence"/>
</dbReference>
<dbReference type="RefSeq" id="WP_140457514.1">
    <property type="nucleotide sequence ID" value="NZ_BAABFI010000018.1"/>
</dbReference>
<comment type="caution">
    <text evidence="2">The sequence shown here is derived from an EMBL/GenBank/DDBJ whole genome shotgun (WGS) entry which is preliminary data.</text>
</comment>
<evidence type="ECO:0000313" key="2">
    <source>
        <dbReference type="EMBL" id="NYD85760.1"/>
    </source>
</evidence>
<dbReference type="PANTHER" id="PTHR43431">
    <property type="entry name" value="OXIDOREDUCTASE, SHORT CHAIN DEHYDROGENASE/REDUCTASE FAMILY (AFU_ORTHOLOGUE AFUA_5G14000)"/>
    <property type="match status" value="1"/>
</dbReference>
<dbReference type="AlphaFoldDB" id="A0A7Y9JZ32"/>
<evidence type="ECO:0000313" key="4">
    <source>
        <dbReference type="Proteomes" id="UP000618382"/>
    </source>
</evidence>